<evidence type="ECO:0000313" key="2">
    <source>
        <dbReference type="EMBL" id="GIY09494.1"/>
    </source>
</evidence>
<reference evidence="2 3" key="1">
    <citation type="submission" date="2021-06" db="EMBL/GenBank/DDBJ databases">
        <title>Caerostris darwini draft genome.</title>
        <authorList>
            <person name="Kono N."/>
            <person name="Arakawa K."/>
        </authorList>
    </citation>
    <scope>NUCLEOTIDE SEQUENCE [LARGE SCALE GENOMIC DNA]</scope>
</reference>
<comment type="caution">
    <text evidence="2">The sequence shown here is derived from an EMBL/GenBank/DDBJ whole genome shotgun (WGS) entry which is preliminary data.</text>
</comment>
<gene>
    <name evidence="2" type="ORF">CDAR_597911</name>
</gene>
<evidence type="ECO:0000256" key="1">
    <source>
        <dbReference type="SAM" id="MobiDB-lite"/>
    </source>
</evidence>
<proteinExistence type="predicted"/>
<feature type="region of interest" description="Disordered" evidence="1">
    <location>
        <begin position="65"/>
        <end position="89"/>
    </location>
</feature>
<protein>
    <submittedName>
        <fullName evidence="2">Uncharacterized protein</fullName>
    </submittedName>
</protein>
<sequence length="113" mass="13274">METETDVPFTKLLCKRRASCYSENDTSTSWGITAKTEYADWVSSYYTKEEEGSVWENLPCCVEKERQEETSRGPATKEATKWEQSEKGDAYDRRMDAVQWNKKSENWDPYEEC</sequence>
<organism evidence="2 3">
    <name type="scientific">Caerostris darwini</name>
    <dbReference type="NCBI Taxonomy" id="1538125"/>
    <lineage>
        <taxon>Eukaryota</taxon>
        <taxon>Metazoa</taxon>
        <taxon>Ecdysozoa</taxon>
        <taxon>Arthropoda</taxon>
        <taxon>Chelicerata</taxon>
        <taxon>Arachnida</taxon>
        <taxon>Araneae</taxon>
        <taxon>Araneomorphae</taxon>
        <taxon>Entelegynae</taxon>
        <taxon>Araneoidea</taxon>
        <taxon>Araneidae</taxon>
        <taxon>Caerostris</taxon>
    </lineage>
</organism>
<keyword evidence="3" id="KW-1185">Reference proteome</keyword>
<feature type="compositionally biased region" description="Basic and acidic residues" evidence="1">
    <location>
        <begin position="78"/>
        <end position="89"/>
    </location>
</feature>
<accession>A0AAV4QKX5</accession>
<dbReference type="EMBL" id="BPLQ01004647">
    <property type="protein sequence ID" value="GIY09494.1"/>
    <property type="molecule type" value="Genomic_DNA"/>
</dbReference>
<evidence type="ECO:0000313" key="3">
    <source>
        <dbReference type="Proteomes" id="UP001054837"/>
    </source>
</evidence>
<dbReference type="AlphaFoldDB" id="A0AAV4QKX5"/>
<dbReference type="Proteomes" id="UP001054837">
    <property type="component" value="Unassembled WGS sequence"/>
</dbReference>
<name>A0AAV4QKX5_9ARAC</name>